<dbReference type="VEuPathDB" id="CryptoDB:Vbra_13093"/>
<evidence type="ECO:0000313" key="2">
    <source>
        <dbReference type="EMBL" id="CEM01463.1"/>
    </source>
</evidence>
<proteinExistence type="predicted"/>
<evidence type="ECO:0000313" key="3">
    <source>
        <dbReference type="Proteomes" id="UP000041254"/>
    </source>
</evidence>
<feature type="region of interest" description="Disordered" evidence="1">
    <location>
        <begin position="183"/>
        <end position="257"/>
    </location>
</feature>
<sequence length="321" mass="34266">MKRGLSCSLESLELRDAHRQANSLVASIEGVCHNFSDLCEDLSLALEEHEALLAFDYLEDAHRYVDQLADCVRSLGTGREALCSRYTSSPSSIKGTGAGRLQQLSDLCRDLGAEIDRLAGELAEADKGGSVQVGVCIMTSVSSLVETIHEMRTAASQLTNDLCAAISDAYGALCAENQYLSSCEAPRPRSPPAPRHVSSCYSSSGSSPLSSPMRPRGKGSRFSPYTSRLRATMSHASAGTDGVTADPASSREVSPLSQLWRSKSDDKCVAHRDEQQHRVGGEGVVLSPSGSSSHSSFDCEWPDPPPLVHEPGFLGSYTLDG</sequence>
<feature type="compositionally biased region" description="Low complexity" evidence="1">
    <location>
        <begin position="284"/>
        <end position="296"/>
    </location>
</feature>
<accession>A0A0G4ETS7</accession>
<dbReference type="AlphaFoldDB" id="A0A0G4ETS7"/>
<feature type="compositionally biased region" description="Low complexity" evidence="1">
    <location>
        <begin position="195"/>
        <end position="211"/>
    </location>
</feature>
<organism evidence="2 3">
    <name type="scientific">Vitrella brassicaformis (strain CCMP3155)</name>
    <dbReference type="NCBI Taxonomy" id="1169540"/>
    <lineage>
        <taxon>Eukaryota</taxon>
        <taxon>Sar</taxon>
        <taxon>Alveolata</taxon>
        <taxon>Colpodellida</taxon>
        <taxon>Vitrellaceae</taxon>
        <taxon>Vitrella</taxon>
    </lineage>
</organism>
<gene>
    <name evidence="2" type="ORF">Vbra_13093</name>
</gene>
<keyword evidence="3" id="KW-1185">Reference proteome</keyword>
<dbReference type="InParanoid" id="A0A0G4ETS7"/>
<feature type="region of interest" description="Disordered" evidence="1">
    <location>
        <begin position="274"/>
        <end position="305"/>
    </location>
</feature>
<name>A0A0G4ETS7_VITBC</name>
<protein>
    <submittedName>
        <fullName evidence="2">Uncharacterized protein</fullName>
    </submittedName>
</protein>
<dbReference type="EMBL" id="CDMY01000305">
    <property type="protein sequence ID" value="CEM01463.1"/>
    <property type="molecule type" value="Genomic_DNA"/>
</dbReference>
<dbReference type="Proteomes" id="UP000041254">
    <property type="component" value="Unassembled WGS sequence"/>
</dbReference>
<evidence type="ECO:0000256" key="1">
    <source>
        <dbReference type="SAM" id="MobiDB-lite"/>
    </source>
</evidence>
<reference evidence="2 3" key="1">
    <citation type="submission" date="2014-11" db="EMBL/GenBank/DDBJ databases">
        <authorList>
            <person name="Zhu J."/>
            <person name="Qi W."/>
            <person name="Song R."/>
        </authorList>
    </citation>
    <scope>NUCLEOTIDE SEQUENCE [LARGE SCALE GENOMIC DNA]</scope>
</reference>